<proteinExistence type="inferred from homology"/>
<feature type="region of interest" description="Disordered" evidence="3">
    <location>
        <begin position="653"/>
        <end position="717"/>
    </location>
</feature>
<comment type="function">
    <text evidence="2">Involved in regulation of actin and microtubule organization. Part of a WAVE complex that activates the Arp2/3 complex.</text>
</comment>
<feature type="compositionally biased region" description="Low complexity" evidence="3">
    <location>
        <begin position="1011"/>
        <end position="1026"/>
    </location>
</feature>
<dbReference type="GO" id="GO:0034237">
    <property type="term" value="F:protein kinase A regulatory subunit binding"/>
    <property type="evidence" value="ECO:0007669"/>
    <property type="project" value="TreeGrafter"/>
</dbReference>
<dbReference type="GO" id="GO:0071933">
    <property type="term" value="F:Arp2/3 complex binding"/>
    <property type="evidence" value="ECO:0007669"/>
    <property type="project" value="TreeGrafter"/>
</dbReference>
<dbReference type="Proteomes" id="UP001291623">
    <property type="component" value="Unassembled WGS sequence"/>
</dbReference>
<evidence type="ECO:0000313" key="5">
    <source>
        <dbReference type="Proteomes" id="UP001291623"/>
    </source>
</evidence>
<feature type="region of interest" description="Disordered" evidence="3">
    <location>
        <begin position="1202"/>
        <end position="1226"/>
    </location>
</feature>
<dbReference type="EMBL" id="JAVYJV010000010">
    <property type="protein sequence ID" value="KAK4361192.1"/>
    <property type="molecule type" value="Genomic_DNA"/>
</dbReference>
<keyword evidence="2" id="KW-0206">Cytoskeleton</keyword>
<evidence type="ECO:0000256" key="2">
    <source>
        <dbReference type="RuleBase" id="RU367034"/>
    </source>
</evidence>
<dbReference type="GO" id="GO:0030036">
    <property type="term" value="P:actin cytoskeleton organization"/>
    <property type="evidence" value="ECO:0007669"/>
    <property type="project" value="UniProtKB-UniRule"/>
</dbReference>
<protein>
    <recommendedName>
        <fullName evidence="2">Protein SCAR</fullName>
    </recommendedName>
    <alternativeName>
        <fullName evidence="2">Protein WAVE</fullName>
    </alternativeName>
</protein>
<keyword evidence="5" id="KW-1185">Reference proteome</keyword>
<feature type="compositionally biased region" description="Polar residues" evidence="3">
    <location>
        <begin position="414"/>
        <end position="432"/>
    </location>
</feature>
<reference evidence="4" key="1">
    <citation type="submission" date="2023-12" db="EMBL/GenBank/DDBJ databases">
        <title>Genome assembly of Anisodus tanguticus.</title>
        <authorList>
            <person name="Wang Y.-J."/>
        </authorList>
    </citation>
    <scope>NUCLEOTIDE SEQUENCE</scope>
    <source>
        <strain evidence="4">KB-2021</strain>
        <tissue evidence="4">Leaf</tissue>
    </source>
</reference>
<dbReference type="GO" id="GO:0003779">
    <property type="term" value="F:actin binding"/>
    <property type="evidence" value="ECO:0007669"/>
    <property type="project" value="UniProtKB-UniRule"/>
</dbReference>
<dbReference type="Gene3D" id="6.10.280.150">
    <property type="match status" value="1"/>
</dbReference>
<feature type="region of interest" description="Disordered" evidence="3">
    <location>
        <begin position="850"/>
        <end position="881"/>
    </location>
</feature>
<feature type="region of interest" description="Disordered" evidence="3">
    <location>
        <begin position="414"/>
        <end position="478"/>
    </location>
</feature>
<comment type="subcellular location">
    <subcellularLocation>
        <location evidence="2">Cytoplasm</location>
        <location evidence="2">Cytoskeleton</location>
    </subcellularLocation>
</comment>
<feature type="region of interest" description="Disordered" evidence="3">
    <location>
        <begin position="1006"/>
        <end position="1029"/>
    </location>
</feature>
<keyword evidence="2" id="KW-0009">Actin-binding</keyword>
<comment type="caution">
    <text evidence="4">The sequence shown here is derived from an EMBL/GenBank/DDBJ whole genome shotgun (WGS) entry which is preliminary data.</text>
</comment>
<gene>
    <name evidence="4" type="ORF">RND71_020144</name>
</gene>
<feature type="region of interest" description="Disordered" evidence="3">
    <location>
        <begin position="1072"/>
        <end position="1119"/>
    </location>
</feature>
<dbReference type="GO" id="GO:2000601">
    <property type="term" value="P:positive regulation of Arp2/3 complex-mediated actin nucleation"/>
    <property type="evidence" value="ECO:0007669"/>
    <property type="project" value="TreeGrafter"/>
</dbReference>
<feature type="compositionally biased region" description="Polar residues" evidence="3">
    <location>
        <begin position="1100"/>
        <end position="1117"/>
    </location>
</feature>
<evidence type="ECO:0000256" key="3">
    <source>
        <dbReference type="SAM" id="MobiDB-lite"/>
    </source>
</evidence>
<dbReference type="Gene3D" id="1.20.5.340">
    <property type="match status" value="1"/>
</dbReference>
<organism evidence="4 5">
    <name type="scientific">Anisodus tanguticus</name>
    <dbReference type="NCBI Taxonomy" id="243964"/>
    <lineage>
        <taxon>Eukaryota</taxon>
        <taxon>Viridiplantae</taxon>
        <taxon>Streptophyta</taxon>
        <taxon>Embryophyta</taxon>
        <taxon>Tracheophyta</taxon>
        <taxon>Spermatophyta</taxon>
        <taxon>Magnoliopsida</taxon>
        <taxon>eudicotyledons</taxon>
        <taxon>Gunneridae</taxon>
        <taxon>Pentapetalae</taxon>
        <taxon>asterids</taxon>
        <taxon>lamiids</taxon>
        <taxon>Solanales</taxon>
        <taxon>Solanaceae</taxon>
        <taxon>Solanoideae</taxon>
        <taxon>Hyoscyameae</taxon>
        <taxon>Anisodus</taxon>
    </lineage>
</organism>
<feature type="compositionally biased region" description="Polar residues" evidence="3">
    <location>
        <begin position="302"/>
        <end position="313"/>
    </location>
</feature>
<feature type="region of interest" description="Disordered" evidence="3">
    <location>
        <begin position="765"/>
        <end position="809"/>
    </location>
</feature>
<name>A0AAE1VA28_9SOLA</name>
<dbReference type="InterPro" id="IPR028288">
    <property type="entry name" value="SCAR/WAVE_fam"/>
</dbReference>
<dbReference type="PANTHER" id="PTHR12902:SF33">
    <property type="entry name" value="PROTEIN SCAR3"/>
    <property type="match status" value="1"/>
</dbReference>
<sequence length="1361" mass="150526">MPLVRTTVRNVYGLGTPELYRDADKDDPKAVFDGVTVAGLVGILRQLGDLAEFAAEVFHGLQEQVMVTSSRSNKLVARVKKIEASLSPLEKSVLAQQSHLHFAYTAGSNWHARIRSEQNHFIYNDLPRFIMDSYEECYGPPRLHLLDKFDPGGPGSCLKRYSDPTFFKRASVGSDEEYIAKVLKEKKGQKIKKKRSWRKNGGVSRSASMPNYGSRYALLLFFCGQKRWRKSGNFIGLTYDRGSIFVAVTDRTLLKDNFVIFAHCRTHFSSRNMDRRPSLVHSFSAYVTTLKSDIDSRHGSSPMGSVTQPSFSIQPEEGKSETVPSPIKMQHNQSFDYSFLEEKSDHAHNDIGNDSSQELTDLVSTSVSWNLKMQPDTQESKGSFYSTSQLHLNNMLDHTFPEERGEVVYDDIGNSVSEEQPGPCTSSVTWNDKTGREKQESGESFSSQSQIHHDAFFPDCASPDPKGDDEYSDMGNSLKDDQIGRNLLSVALSGKMRIAEVESKEIFYSPLQMNPSASIYTVSPDEKLWVISDEESNYFPQEQVVPSSPFLTSSVMNEQLDLVIQKYDIDESLEKSQENLLLDTQVLDLATSENIEQQNSEPEAEIIPRSISYESQSDDIESETDNYMDALNTIESESETDLDCQRKRAMELESSLKTESSLNETLGNREDLSYRNLSTPTPEVAAENSPENSGFGGNTNFASADSDPRAFPSSDKVKCEEIPENLSSGFGEFLSPPQIARITLKPDSSIGVPSNKRSNILEASQEEPLVSNHITSSPRNPGSALPVVNKIQSGPSDSEKPPPQLLGTPSVKFWTNGGLLGLEPSKPPNGVISTVGQVYEANQNGVVVTSRQDPVPSSEEHAGKQDNVQNTSREKADCQNPGQAVAISIKNISSRFSAKDLDVKLEKSSTLYQKNCADKPLHSLNGSGMTSRTTGPVSPVSLTTGAGQENGNNSSRILELGNRLLTNGFHGKLSLGWNDNTDSVSSLNTGSNEPISDYQHFMGRTIKDYPGRGSPFTSPSSSPPLGHMKISFQPIDSIETSKLKLRFPDRSSIHESSSDMFPSFQLVPEPSIPLQEVGSDSDDDTFSRSSPDPSDDYLSHQSESNSEQWESGSSPNLKDQDVYNALHRLSLTESTSTSFENGRTAHQDLHACSRRHIPFAEYSLEDSQSDNLFDLPVLDTRHSSFKYGVGNALTARDLLEPLSDEESTPPPPPLPPMQWQSMQSHLDAEQDDLHIFSENCRVFDHKEPGSTISHQPKPPPFKQNQVIEAAFTLKNKQPHLIDPTGQLFDDHAENGRGINEKEDFLHQIRAKSFNLRRTVQAKSTGTTGPPASVKVTAILEKANAIRQAVGSDDGEDNWSDT</sequence>
<accession>A0AAE1VA28</accession>
<feature type="region of interest" description="Disordered" evidence="3">
    <location>
        <begin position="595"/>
        <end position="622"/>
    </location>
</feature>
<feature type="compositionally biased region" description="Low complexity" evidence="3">
    <location>
        <begin position="657"/>
        <end position="666"/>
    </location>
</feature>
<dbReference type="PANTHER" id="PTHR12902">
    <property type="entry name" value="WASP-1"/>
    <property type="match status" value="1"/>
</dbReference>
<comment type="similarity">
    <text evidence="1 2">Belongs to the SCAR/WAVE family.</text>
</comment>
<feature type="region of interest" description="Disordered" evidence="3">
    <location>
        <begin position="294"/>
        <end position="326"/>
    </location>
</feature>
<evidence type="ECO:0000256" key="1">
    <source>
        <dbReference type="ARBA" id="ARBA00006993"/>
    </source>
</evidence>
<keyword evidence="2" id="KW-0963">Cytoplasm</keyword>
<evidence type="ECO:0000313" key="4">
    <source>
        <dbReference type="EMBL" id="KAK4361192.1"/>
    </source>
</evidence>
<dbReference type="GO" id="GO:0005856">
    <property type="term" value="C:cytoskeleton"/>
    <property type="evidence" value="ECO:0007669"/>
    <property type="project" value="UniProtKB-SubCell"/>
</dbReference>